<name>A0ABQ5DWQ4_9ASTR</name>
<protein>
    <recommendedName>
        <fullName evidence="3">Reverse transcriptase domain-containing protein</fullName>
    </recommendedName>
</protein>
<organism evidence="1 2">
    <name type="scientific">Tanacetum coccineum</name>
    <dbReference type="NCBI Taxonomy" id="301880"/>
    <lineage>
        <taxon>Eukaryota</taxon>
        <taxon>Viridiplantae</taxon>
        <taxon>Streptophyta</taxon>
        <taxon>Embryophyta</taxon>
        <taxon>Tracheophyta</taxon>
        <taxon>Spermatophyta</taxon>
        <taxon>Magnoliopsida</taxon>
        <taxon>eudicotyledons</taxon>
        <taxon>Gunneridae</taxon>
        <taxon>Pentapetalae</taxon>
        <taxon>asterids</taxon>
        <taxon>campanulids</taxon>
        <taxon>Asterales</taxon>
        <taxon>Asteraceae</taxon>
        <taxon>Asteroideae</taxon>
        <taxon>Anthemideae</taxon>
        <taxon>Anthemidinae</taxon>
        <taxon>Tanacetum</taxon>
    </lineage>
</organism>
<accession>A0ABQ5DWQ4</accession>
<dbReference type="EMBL" id="BQNB010015570">
    <property type="protein sequence ID" value="GJT41534.1"/>
    <property type="molecule type" value="Genomic_DNA"/>
</dbReference>
<reference evidence="1" key="1">
    <citation type="journal article" date="2022" name="Int. J. Mol. Sci.">
        <title>Draft Genome of Tanacetum Coccineum: Genomic Comparison of Closely Related Tanacetum-Family Plants.</title>
        <authorList>
            <person name="Yamashiro T."/>
            <person name="Shiraishi A."/>
            <person name="Nakayama K."/>
            <person name="Satake H."/>
        </authorList>
    </citation>
    <scope>NUCLEOTIDE SEQUENCE</scope>
</reference>
<evidence type="ECO:0000313" key="1">
    <source>
        <dbReference type="EMBL" id="GJT41534.1"/>
    </source>
</evidence>
<gene>
    <name evidence="1" type="ORF">Tco_0941399</name>
</gene>
<dbReference type="Proteomes" id="UP001151760">
    <property type="component" value="Unassembled WGS sequence"/>
</dbReference>
<keyword evidence="2" id="KW-1185">Reference proteome</keyword>
<reference evidence="1" key="2">
    <citation type="submission" date="2022-01" db="EMBL/GenBank/DDBJ databases">
        <authorList>
            <person name="Yamashiro T."/>
            <person name="Shiraishi A."/>
            <person name="Satake H."/>
            <person name="Nakayama K."/>
        </authorList>
    </citation>
    <scope>NUCLEOTIDE SEQUENCE</scope>
</reference>
<sequence>MVTIGGRLSKGCKEQLKTLLKNNMEVFAWEPADMTGKKAGRSHQRVIEWVQAGMSGPVKYRSYISPSVRSRSVKDLGECDRTSKTELRCPKDYYPLHYIDCKVEVAVWVSGTSASWMPTKGIIKSKWQRGRRKDSFLHGQELFVIRKMHVQSKNAGHLQRLVGLGFPSQIGRNLEAYVDDMVIKSKEETGLLADIAETFELKTIT</sequence>
<evidence type="ECO:0000313" key="2">
    <source>
        <dbReference type="Proteomes" id="UP001151760"/>
    </source>
</evidence>
<evidence type="ECO:0008006" key="3">
    <source>
        <dbReference type="Google" id="ProtNLM"/>
    </source>
</evidence>
<comment type="caution">
    <text evidence="1">The sequence shown here is derived from an EMBL/GenBank/DDBJ whole genome shotgun (WGS) entry which is preliminary data.</text>
</comment>
<proteinExistence type="predicted"/>